<accession>A0AAN7CLR4</accession>
<keyword evidence="1" id="KW-1133">Transmembrane helix</keyword>
<dbReference type="Pfam" id="PF04749">
    <property type="entry name" value="PLAC8"/>
    <property type="match status" value="1"/>
</dbReference>
<protein>
    <submittedName>
        <fullName evidence="2">PLAC8 family-domain-containing protein</fullName>
    </submittedName>
</protein>
<dbReference type="AlphaFoldDB" id="A0AAN7CLR4"/>
<comment type="caution">
    <text evidence="2">The sequence shown here is derived from an EMBL/GenBank/DDBJ whole genome shotgun (WGS) entry which is preliminary data.</text>
</comment>
<sequence>MAPQKIDAHDWQEENGFCSFCGDGCGTCMLGSFVPCVLINKTQDLIEDPYNKDPSACGAFGCLSCLLSLFGMSFVMGCIQRRSIRVKYGIEGNSCTDFALNGLLPCCAVIQQYRELEIRRDAGQGGYQKQAPMRMP</sequence>
<dbReference type="PANTHER" id="PTHR15907">
    <property type="entry name" value="DUF614 FAMILY PROTEIN-RELATED"/>
    <property type="match status" value="1"/>
</dbReference>
<dbReference type="InterPro" id="IPR006461">
    <property type="entry name" value="PLAC_motif_containing"/>
</dbReference>
<keyword evidence="3" id="KW-1185">Reference proteome</keyword>
<dbReference type="Proteomes" id="UP001303647">
    <property type="component" value="Unassembled WGS sequence"/>
</dbReference>
<gene>
    <name evidence="2" type="ORF">C7999DRAFT_18498</name>
</gene>
<feature type="transmembrane region" description="Helical" evidence="1">
    <location>
        <begin position="58"/>
        <end position="79"/>
    </location>
</feature>
<dbReference type="NCBIfam" id="TIGR01571">
    <property type="entry name" value="A_thal_Cys_rich"/>
    <property type="match status" value="1"/>
</dbReference>
<evidence type="ECO:0000313" key="2">
    <source>
        <dbReference type="EMBL" id="KAK4243098.1"/>
    </source>
</evidence>
<name>A0AAN7CLR4_9PEZI</name>
<organism evidence="2 3">
    <name type="scientific">Corynascus novoguineensis</name>
    <dbReference type="NCBI Taxonomy" id="1126955"/>
    <lineage>
        <taxon>Eukaryota</taxon>
        <taxon>Fungi</taxon>
        <taxon>Dikarya</taxon>
        <taxon>Ascomycota</taxon>
        <taxon>Pezizomycotina</taxon>
        <taxon>Sordariomycetes</taxon>
        <taxon>Sordariomycetidae</taxon>
        <taxon>Sordariales</taxon>
        <taxon>Chaetomiaceae</taxon>
        <taxon>Corynascus</taxon>
    </lineage>
</organism>
<proteinExistence type="predicted"/>
<keyword evidence="1" id="KW-0472">Membrane</keyword>
<dbReference type="EMBL" id="MU857882">
    <property type="protein sequence ID" value="KAK4243098.1"/>
    <property type="molecule type" value="Genomic_DNA"/>
</dbReference>
<keyword evidence="1" id="KW-0812">Transmembrane</keyword>
<evidence type="ECO:0000256" key="1">
    <source>
        <dbReference type="SAM" id="Phobius"/>
    </source>
</evidence>
<evidence type="ECO:0000313" key="3">
    <source>
        <dbReference type="Proteomes" id="UP001303647"/>
    </source>
</evidence>
<reference evidence="2" key="1">
    <citation type="journal article" date="2023" name="Mol. Phylogenet. Evol.">
        <title>Genome-scale phylogeny and comparative genomics of the fungal order Sordariales.</title>
        <authorList>
            <person name="Hensen N."/>
            <person name="Bonometti L."/>
            <person name="Westerberg I."/>
            <person name="Brannstrom I.O."/>
            <person name="Guillou S."/>
            <person name="Cros-Aarteil S."/>
            <person name="Calhoun S."/>
            <person name="Haridas S."/>
            <person name="Kuo A."/>
            <person name="Mondo S."/>
            <person name="Pangilinan J."/>
            <person name="Riley R."/>
            <person name="LaButti K."/>
            <person name="Andreopoulos B."/>
            <person name="Lipzen A."/>
            <person name="Chen C."/>
            <person name="Yan M."/>
            <person name="Daum C."/>
            <person name="Ng V."/>
            <person name="Clum A."/>
            <person name="Steindorff A."/>
            <person name="Ohm R.A."/>
            <person name="Martin F."/>
            <person name="Silar P."/>
            <person name="Natvig D.O."/>
            <person name="Lalanne C."/>
            <person name="Gautier V."/>
            <person name="Ament-Velasquez S.L."/>
            <person name="Kruys A."/>
            <person name="Hutchinson M.I."/>
            <person name="Powell A.J."/>
            <person name="Barry K."/>
            <person name="Miller A.N."/>
            <person name="Grigoriev I.V."/>
            <person name="Debuchy R."/>
            <person name="Gladieux P."/>
            <person name="Hiltunen Thoren M."/>
            <person name="Johannesson H."/>
        </authorList>
    </citation>
    <scope>NUCLEOTIDE SEQUENCE</scope>
    <source>
        <strain evidence="2">CBS 359.72</strain>
    </source>
</reference>
<reference evidence="2" key="2">
    <citation type="submission" date="2023-05" db="EMBL/GenBank/DDBJ databases">
        <authorList>
            <consortium name="Lawrence Berkeley National Laboratory"/>
            <person name="Steindorff A."/>
            <person name="Hensen N."/>
            <person name="Bonometti L."/>
            <person name="Westerberg I."/>
            <person name="Brannstrom I.O."/>
            <person name="Guillou S."/>
            <person name="Cros-Aarteil S."/>
            <person name="Calhoun S."/>
            <person name="Haridas S."/>
            <person name="Kuo A."/>
            <person name="Mondo S."/>
            <person name="Pangilinan J."/>
            <person name="Riley R."/>
            <person name="Labutti K."/>
            <person name="Andreopoulos B."/>
            <person name="Lipzen A."/>
            <person name="Chen C."/>
            <person name="Yanf M."/>
            <person name="Daum C."/>
            <person name="Ng V."/>
            <person name="Clum A."/>
            <person name="Ohm R."/>
            <person name="Martin F."/>
            <person name="Silar P."/>
            <person name="Natvig D."/>
            <person name="Lalanne C."/>
            <person name="Gautier V."/>
            <person name="Ament-Velasquez S.L."/>
            <person name="Kruys A."/>
            <person name="Hutchinson M.I."/>
            <person name="Powell A.J."/>
            <person name="Barry K."/>
            <person name="Miller A.N."/>
            <person name="Grigoriev I.V."/>
            <person name="Debuchy R."/>
            <person name="Gladieux P."/>
            <person name="Thoren M.H."/>
            <person name="Johannesson H."/>
        </authorList>
    </citation>
    <scope>NUCLEOTIDE SEQUENCE</scope>
    <source>
        <strain evidence="2">CBS 359.72</strain>
    </source>
</reference>